<reference evidence="4 5" key="1">
    <citation type="submission" date="2020-10" db="EMBL/GenBank/DDBJ databases">
        <title>complete genome sequencing of Lysobacter sp. H23M41.</title>
        <authorList>
            <person name="Bae J.-W."/>
            <person name="Lee S.-Y."/>
        </authorList>
    </citation>
    <scope>NUCLEOTIDE SEQUENCE [LARGE SCALE GENOMIC DNA]</scope>
    <source>
        <strain evidence="4 5">H23M41</strain>
    </source>
</reference>
<proteinExistence type="predicted"/>
<evidence type="ECO:0000256" key="3">
    <source>
        <dbReference type="ARBA" id="ARBA00030596"/>
    </source>
</evidence>
<dbReference type="EMBL" id="CP063657">
    <property type="protein sequence ID" value="QOW21103.1"/>
    <property type="molecule type" value="Genomic_DNA"/>
</dbReference>
<evidence type="ECO:0000256" key="1">
    <source>
        <dbReference type="ARBA" id="ARBA00022705"/>
    </source>
</evidence>
<gene>
    <name evidence="4" type="ORF">INQ42_07295</name>
</gene>
<keyword evidence="2" id="KW-0238">DNA-binding</keyword>
<evidence type="ECO:0000313" key="4">
    <source>
        <dbReference type="EMBL" id="QOW21103.1"/>
    </source>
</evidence>
<name>A0A7S6UIV6_9GAMM</name>
<dbReference type="Proteomes" id="UP000593932">
    <property type="component" value="Chromosome"/>
</dbReference>
<dbReference type="SUPFAM" id="SSF50249">
    <property type="entry name" value="Nucleic acid-binding proteins"/>
    <property type="match status" value="1"/>
</dbReference>
<dbReference type="InterPro" id="IPR012340">
    <property type="entry name" value="NA-bd_OB-fold"/>
</dbReference>
<keyword evidence="5" id="KW-1185">Reference proteome</keyword>
<dbReference type="RefSeq" id="WP_194033691.1">
    <property type="nucleotide sequence ID" value="NZ_CP063657.1"/>
</dbReference>
<keyword evidence="1" id="KW-0235">DNA replication</keyword>
<organism evidence="4 5">
    <name type="scientific">Novilysobacter avium</name>
    <dbReference type="NCBI Taxonomy" id="2781023"/>
    <lineage>
        <taxon>Bacteria</taxon>
        <taxon>Pseudomonadati</taxon>
        <taxon>Pseudomonadota</taxon>
        <taxon>Gammaproteobacteria</taxon>
        <taxon>Lysobacterales</taxon>
        <taxon>Lysobacteraceae</taxon>
        <taxon>Novilysobacter</taxon>
    </lineage>
</organism>
<evidence type="ECO:0000256" key="2">
    <source>
        <dbReference type="ARBA" id="ARBA00023125"/>
    </source>
</evidence>
<sequence length="339" mass="38044">MSKRALRKLTVPFGMRDERPVFVSDVALGLDCRCTCPECGEPLIARNRDFPERRRVRHFQHARATSCPGGFETAVHRMAKEVLATADAVLLPWWASGDVVIEPEALAIVSARLEVPLVDGAARPDVLLRGMAEEIEFDVLCVEVRVHHAVDAPKRDLLVTNGLDTMEIDLSGLTDEAVADPVAFRYEVLENPANRHWVHLARASFVAQRADQALIEVEDLTVSERVIITKAGRAFTIREQWAFLVKPGSRDRVCIQIPDETVGEDAQPYPRGMHTISGRSITVDQWGRLRLRYKMYLDQIQMNPRELQAPQRSLFEAADGSEGPGFNVRVRDWKGHPGL</sequence>
<evidence type="ECO:0000313" key="5">
    <source>
        <dbReference type="Proteomes" id="UP000593932"/>
    </source>
</evidence>
<dbReference type="Pfam" id="PF02303">
    <property type="entry name" value="Phage_DNA_bind"/>
    <property type="match status" value="1"/>
</dbReference>
<dbReference type="Gene3D" id="2.40.50.140">
    <property type="entry name" value="Nucleic acid-binding proteins"/>
    <property type="match status" value="1"/>
</dbReference>
<dbReference type="InterPro" id="IPR003512">
    <property type="entry name" value="Phage_M13_G5P_DNA-bd"/>
</dbReference>
<protein>
    <recommendedName>
        <fullName evidence="3">Single-stranded DNA-binding protein</fullName>
    </recommendedName>
</protein>
<accession>A0A7S6UIV6</accession>